<evidence type="ECO:0000259" key="12">
    <source>
        <dbReference type="PROSITE" id="PS50929"/>
    </source>
</evidence>
<dbReference type="SUPFAM" id="SSF52540">
    <property type="entry name" value="P-loop containing nucleoside triphosphate hydrolases"/>
    <property type="match status" value="1"/>
</dbReference>
<feature type="transmembrane region" description="Helical" evidence="10">
    <location>
        <begin position="425"/>
        <end position="443"/>
    </location>
</feature>
<evidence type="ECO:0000256" key="2">
    <source>
        <dbReference type="ARBA" id="ARBA00022448"/>
    </source>
</evidence>
<dbReference type="GO" id="GO:0015421">
    <property type="term" value="F:ABC-type oligopeptide transporter activity"/>
    <property type="evidence" value="ECO:0007669"/>
    <property type="project" value="TreeGrafter"/>
</dbReference>
<sequence>MNRKQLLPGLPGQAGAAGYDAMQSRLAPGEAMLAWIETDLDARLAFRPGLVVLTDRRLLARDPADGQWHTWQRTPALRLALYDHSGAAALELHDGETRLAAWRFTLAHHAAALRLQARFEETRGGPSGAPAAAGQSECAACAPAPAAPPSTWALLRLWRFARPYRGPLLAGFVLTLLTTAATLVPPYLTMPLMDDVLIPFQNGAPIDYGLVRLYLGGLLAAAALAWGLGWARTYILAWVSERIGADLRTTTYEHLQQLSLQYFGGKRTGDLMSRIGSETDRICIFLSLHLLDFANDVLMIAMTAAILVSINPWLALVTLAPLPFIVWMIHAVRDRLRHGFEKVDRIWAELTNVLADTIPGIRVVKAFAQEKREVQRFRAANNRNLEINDRVNSLWSLFSPTVTLLTEIGLLVVWVFGIWQVANKQITVGVLAAFLAYIGRFYTRLDSMSRIVSVTQKAAAGAKRIFDILDHVSSVPEAARPMSLGRVSGRIELRDVAFRYGNRSVIHGLDLSIAPGEMIGLVGHSGSGKSTLINLICRFYDVSEGAILVDGVDIRALRIADYRRNIGLVLQEPFLFFGTIADNIAYGRPQATRAEIVAAARAAHAHEFILRLPHGYDSLVGERGQALSGGERQRISIARALLIDPRILILDEATSSVDTATEKEIQKALDNLVLGRTTIAIAHRLSTLRRADRLVVLDHGRVVEQGGHEALMARQGAYYRLYQAQARPDAELRDDGDDDIADADWPAGTP</sequence>
<feature type="domain" description="ABC transmembrane type-1" evidence="12">
    <location>
        <begin position="169"/>
        <end position="457"/>
    </location>
</feature>
<dbReference type="PROSITE" id="PS50893">
    <property type="entry name" value="ABC_TRANSPORTER_2"/>
    <property type="match status" value="1"/>
</dbReference>
<evidence type="ECO:0000256" key="10">
    <source>
        <dbReference type="SAM" id="Phobius"/>
    </source>
</evidence>
<dbReference type="Proteomes" id="UP000215633">
    <property type="component" value="Unassembled WGS sequence"/>
</dbReference>
<dbReference type="GO" id="GO:0005524">
    <property type="term" value="F:ATP binding"/>
    <property type="evidence" value="ECO:0007669"/>
    <property type="project" value="UniProtKB-KW"/>
</dbReference>
<comment type="caution">
    <text evidence="13">The sequence shown here is derived from an EMBL/GenBank/DDBJ whole genome shotgun (WGS) entry which is preliminary data.</text>
</comment>
<dbReference type="RefSeq" id="WP_094806104.1">
    <property type="nucleotide sequence ID" value="NZ_NEVT01000003.1"/>
</dbReference>
<comment type="subcellular location">
    <subcellularLocation>
        <location evidence="1">Cell membrane</location>
        <topology evidence="1">Multi-pass membrane protein</topology>
    </subcellularLocation>
</comment>
<dbReference type="CDD" id="cd18563">
    <property type="entry name" value="ABC_6TM_exporter_like"/>
    <property type="match status" value="1"/>
</dbReference>
<accession>A0A261W012</accession>
<keyword evidence="8 10" id="KW-0472">Membrane</keyword>
<keyword evidence="4 10" id="KW-0812">Transmembrane</keyword>
<keyword evidence="3" id="KW-1003">Cell membrane</keyword>
<dbReference type="InterPro" id="IPR027417">
    <property type="entry name" value="P-loop_NTPase"/>
</dbReference>
<evidence type="ECO:0000313" key="13">
    <source>
        <dbReference type="EMBL" id="OZI79599.1"/>
    </source>
</evidence>
<evidence type="ECO:0000256" key="3">
    <source>
        <dbReference type="ARBA" id="ARBA00022475"/>
    </source>
</evidence>
<reference evidence="14" key="1">
    <citation type="submission" date="2017-05" db="EMBL/GenBank/DDBJ databases">
        <title>Complete and WGS of Bordetella genogroups.</title>
        <authorList>
            <person name="Spilker T."/>
            <person name="Lipuma J."/>
        </authorList>
    </citation>
    <scope>NUCLEOTIDE SEQUENCE [LARGE SCALE GENOMIC DNA]</scope>
    <source>
        <strain evidence="14">AU8256</strain>
    </source>
</reference>
<dbReference type="PANTHER" id="PTHR43394:SF1">
    <property type="entry name" value="ATP-BINDING CASSETTE SUB-FAMILY B MEMBER 10, MITOCHONDRIAL"/>
    <property type="match status" value="1"/>
</dbReference>
<dbReference type="InterPro" id="IPR036640">
    <property type="entry name" value="ABC1_TM_sf"/>
</dbReference>
<name>A0A261W012_9BORD</name>
<dbReference type="Gene3D" id="3.40.50.300">
    <property type="entry name" value="P-loop containing nucleotide triphosphate hydrolases"/>
    <property type="match status" value="1"/>
</dbReference>
<feature type="region of interest" description="Disordered" evidence="9">
    <location>
        <begin position="729"/>
        <end position="750"/>
    </location>
</feature>
<evidence type="ECO:0000259" key="11">
    <source>
        <dbReference type="PROSITE" id="PS50893"/>
    </source>
</evidence>
<keyword evidence="5" id="KW-0547">Nucleotide-binding</keyword>
<feature type="domain" description="ABC transporter" evidence="11">
    <location>
        <begin position="491"/>
        <end position="724"/>
    </location>
</feature>
<dbReference type="AlphaFoldDB" id="A0A261W012"/>
<dbReference type="SMART" id="SM00382">
    <property type="entry name" value="AAA"/>
    <property type="match status" value="1"/>
</dbReference>
<feature type="transmembrane region" description="Helical" evidence="10">
    <location>
        <begin position="394"/>
        <end position="419"/>
    </location>
</feature>
<evidence type="ECO:0000256" key="7">
    <source>
        <dbReference type="ARBA" id="ARBA00022989"/>
    </source>
</evidence>
<feature type="transmembrane region" description="Helical" evidence="10">
    <location>
        <begin position="168"/>
        <end position="188"/>
    </location>
</feature>
<proteinExistence type="predicted"/>
<dbReference type="InterPro" id="IPR003593">
    <property type="entry name" value="AAA+_ATPase"/>
</dbReference>
<dbReference type="InterPro" id="IPR017871">
    <property type="entry name" value="ABC_transporter-like_CS"/>
</dbReference>
<evidence type="ECO:0000256" key="8">
    <source>
        <dbReference type="ARBA" id="ARBA00023136"/>
    </source>
</evidence>
<dbReference type="GO" id="GO:0016887">
    <property type="term" value="F:ATP hydrolysis activity"/>
    <property type="evidence" value="ECO:0007669"/>
    <property type="project" value="InterPro"/>
</dbReference>
<keyword evidence="14" id="KW-1185">Reference proteome</keyword>
<dbReference type="InterPro" id="IPR039421">
    <property type="entry name" value="Type_1_exporter"/>
</dbReference>
<dbReference type="GO" id="GO:0005886">
    <property type="term" value="C:plasma membrane"/>
    <property type="evidence" value="ECO:0007669"/>
    <property type="project" value="UniProtKB-SubCell"/>
</dbReference>
<dbReference type="FunFam" id="3.40.50.300:FF:000287">
    <property type="entry name" value="Multidrug ABC transporter ATP-binding protein"/>
    <property type="match status" value="1"/>
</dbReference>
<protein>
    <submittedName>
        <fullName evidence="13">ABC transporter</fullName>
    </submittedName>
</protein>
<dbReference type="PROSITE" id="PS00211">
    <property type="entry name" value="ABC_TRANSPORTER_1"/>
    <property type="match status" value="1"/>
</dbReference>
<dbReference type="InterPro" id="IPR011527">
    <property type="entry name" value="ABC1_TM_dom"/>
</dbReference>
<feature type="transmembrane region" description="Helical" evidence="10">
    <location>
        <begin position="313"/>
        <end position="332"/>
    </location>
</feature>
<feature type="transmembrane region" description="Helical" evidence="10">
    <location>
        <begin position="208"/>
        <end position="228"/>
    </location>
</feature>
<keyword evidence="2" id="KW-0813">Transport</keyword>
<dbReference type="SUPFAM" id="SSF90123">
    <property type="entry name" value="ABC transporter transmembrane region"/>
    <property type="match status" value="1"/>
</dbReference>
<organism evidence="13 14">
    <name type="scientific">Bordetella genomosp. 2</name>
    <dbReference type="NCBI Taxonomy" id="1983456"/>
    <lineage>
        <taxon>Bacteria</taxon>
        <taxon>Pseudomonadati</taxon>
        <taxon>Pseudomonadota</taxon>
        <taxon>Betaproteobacteria</taxon>
        <taxon>Burkholderiales</taxon>
        <taxon>Alcaligenaceae</taxon>
        <taxon>Bordetella</taxon>
    </lineage>
</organism>
<dbReference type="PANTHER" id="PTHR43394">
    <property type="entry name" value="ATP-DEPENDENT PERMEASE MDL1, MITOCHONDRIAL"/>
    <property type="match status" value="1"/>
</dbReference>
<dbReference type="InterPro" id="IPR003439">
    <property type="entry name" value="ABC_transporter-like_ATP-bd"/>
</dbReference>
<dbReference type="Gene3D" id="1.20.1560.10">
    <property type="entry name" value="ABC transporter type 1, transmembrane domain"/>
    <property type="match status" value="1"/>
</dbReference>
<dbReference type="Pfam" id="PF00664">
    <property type="entry name" value="ABC_membrane"/>
    <property type="match status" value="1"/>
</dbReference>
<dbReference type="Pfam" id="PF00005">
    <property type="entry name" value="ABC_tran"/>
    <property type="match status" value="1"/>
</dbReference>
<evidence type="ECO:0000313" key="14">
    <source>
        <dbReference type="Proteomes" id="UP000215633"/>
    </source>
</evidence>
<dbReference type="PROSITE" id="PS50929">
    <property type="entry name" value="ABC_TM1F"/>
    <property type="match status" value="1"/>
</dbReference>
<evidence type="ECO:0000256" key="4">
    <source>
        <dbReference type="ARBA" id="ARBA00022692"/>
    </source>
</evidence>
<keyword evidence="6" id="KW-0067">ATP-binding</keyword>
<gene>
    <name evidence="13" type="ORF">CAL24_06660</name>
</gene>
<evidence type="ECO:0000256" key="9">
    <source>
        <dbReference type="SAM" id="MobiDB-lite"/>
    </source>
</evidence>
<evidence type="ECO:0000256" key="6">
    <source>
        <dbReference type="ARBA" id="ARBA00022840"/>
    </source>
</evidence>
<evidence type="ECO:0000256" key="5">
    <source>
        <dbReference type="ARBA" id="ARBA00022741"/>
    </source>
</evidence>
<evidence type="ECO:0000256" key="1">
    <source>
        <dbReference type="ARBA" id="ARBA00004651"/>
    </source>
</evidence>
<dbReference type="EMBL" id="NEVT01000003">
    <property type="protein sequence ID" value="OZI79599.1"/>
    <property type="molecule type" value="Genomic_DNA"/>
</dbReference>
<keyword evidence="7 10" id="KW-1133">Transmembrane helix</keyword>